<reference evidence="1 2" key="1">
    <citation type="submission" date="2023-05" db="EMBL/GenBank/DDBJ databases">
        <title>Corynebacterium suedekumii sp. nov. and Corynebacterium breve sp. nov. isolated from raw cow's milk.</title>
        <authorList>
            <person name="Baer M.K."/>
            <person name="Mehl L."/>
            <person name="Hellmuth R."/>
            <person name="Marke G."/>
            <person name="Lipski A."/>
        </authorList>
    </citation>
    <scope>NUCLEOTIDE SEQUENCE [LARGE SCALE GENOMIC DNA]</scope>
    <source>
        <strain evidence="1 2">R4</strain>
    </source>
</reference>
<organism evidence="1 2">
    <name type="scientific">Corynebacterium breve</name>
    <dbReference type="NCBI Taxonomy" id="3049799"/>
    <lineage>
        <taxon>Bacteria</taxon>
        <taxon>Bacillati</taxon>
        <taxon>Actinomycetota</taxon>
        <taxon>Actinomycetes</taxon>
        <taxon>Mycobacteriales</taxon>
        <taxon>Corynebacteriaceae</taxon>
        <taxon>Corynebacterium</taxon>
    </lineage>
</organism>
<name>A0ABY8VF54_9CORY</name>
<evidence type="ECO:0000313" key="2">
    <source>
        <dbReference type="Proteomes" id="UP001225598"/>
    </source>
</evidence>
<keyword evidence="2" id="KW-1185">Reference proteome</keyword>
<accession>A0ABY8VF54</accession>
<gene>
    <name evidence="1" type="ORF">QP027_10990</name>
</gene>
<sequence>MATRIELVEFIGGHSVLLEAGSTDVEATIIDAGYIPSGYFWERVAVWLIERDDVPAELSLECSANLFSASGLQEPAEKLREKLVTLTADSAALRSLIDDAKAHDFTLEF</sequence>
<proteinExistence type="predicted"/>
<dbReference type="RefSeq" id="WP_284824799.1">
    <property type="nucleotide sequence ID" value="NZ_CP126969.1"/>
</dbReference>
<evidence type="ECO:0000313" key="1">
    <source>
        <dbReference type="EMBL" id="WIM67596.1"/>
    </source>
</evidence>
<protein>
    <recommendedName>
        <fullName evidence="3">Immunity protein 51</fullName>
    </recommendedName>
</protein>
<evidence type="ECO:0008006" key="3">
    <source>
        <dbReference type="Google" id="ProtNLM"/>
    </source>
</evidence>
<dbReference type="EMBL" id="CP126969">
    <property type="protein sequence ID" value="WIM67596.1"/>
    <property type="molecule type" value="Genomic_DNA"/>
</dbReference>
<dbReference type="Proteomes" id="UP001225598">
    <property type="component" value="Chromosome"/>
</dbReference>